<organism evidence="2 3">
    <name type="scientific">Thermogemmata fonticola</name>
    <dbReference type="NCBI Taxonomy" id="2755323"/>
    <lineage>
        <taxon>Bacteria</taxon>
        <taxon>Pseudomonadati</taxon>
        <taxon>Planctomycetota</taxon>
        <taxon>Planctomycetia</taxon>
        <taxon>Gemmatales</taxon>
        <taxon>Gemmataceae</taxon>
        <taxon>Thermogemmata</taxon>
    </lineage>
</organism>
<reference evidence="2 3" key="1">
    <citation type="submission" date="2020-07" db="EMBL/GenBank/DDBJ databases">
        <title>Thermogemmata thermophila gen. nov., sp. nov., a novel moderate thermophilic planctomycete from a Kamchatka hot spring.</title>
        <authorList>
            <person name="Elcheninov A.G."/>
            <person name="Podosokorskaya O.A."/>
            <person name="Kovaleva O.L."/>
            <person name="Novikov A."/>
            <person name="Bonch-Osmolovskaya E.A."/>
            <person name="Toshchakov S.V."/>
            <person name="Kublanov I.V."/>
        </authorList>
    </citation>
    <scope>NUCLEOTIDE SEQUENCE [LARGE SCALE GENOMIC DNA]</scope>
    <source>
        <strain evidence="2 3">2918</strain>
    </source>
</reference>
<dbReference type="PANTHER" id="PTHR23150:SF19">
    <property type="entry name" value="FORMYLGLYCINE-GENERATING ENZYME"/>
    <property type="match status" value="1"/>
</dbReference>
<proteinExistence type="predicted"/>
<name>A0A7V9AC63_9BACT</name>
<dbReference type="Proteomes" id="UP000542342">
    <property type="component" value="Unassembled WGS sequence"/>
</dbReference>
<protein>
    <submittedName>
        <fullName evidence="2">SUMF1/EgtB/PvdO family nonheme iron enzyme</fullName>
    </submittedName>
</protein>
<dbReference type="RefSeq" id="WP_194538246.1">
    <property type="nucleotide sequence ID" value="NZ_JACEFB010000008.1"/>
</dbReference>
<dbReference type="Gene3D" id="3.90.1580.10">
    <property type="entry name" value="paralog of FGE (formylglycine-generating enzyme)"/>
    <property type="match status" value="1"/>
</dbReference>
<dbReference type="PANTHER" id="PTHR23150">
    <property type="entry name" value="SULFATASE MODIFYING FACTOR 1, 2"/>
    <property type="match status" value="1"/>
</dbReference>
<dbReference type="AlphaFoldDB" id="A0A7V9AC63"/>
<dbReference type="InterPro" id="IPR005532">
    <property type="entry name" value="SUMF_dom"/>
</dbReference>
<dbReference type="InterPro" id="IPR016187">
    <property type="entry name" value="CTDL_fold"/>
</dbReference>
<evidence type="ECO:0000259" key="1">
    <source>
        <dbReference type="Pfam" id="PF03781"/>
    </source>
</evidence>
<accession>A0A7V9AC63</accession>
<dbReference type="GO" id="GO:0120147">
    <property type="term" value="F:formylglycine-generating oxidase activity"/>
    <property type="evidence" value="ECO:0007669"/>
    <property type="project" value="TreeGrafter"/>
</dbReference>
<evidence type="ECO:0000313" key="3">
    <source>
        <dbReference type="Proteomes" id="UP000542342"/>
    </source>
</evidence>
<keyword evidence="3" id="KW-1185">Reference proteome</keyword>
<dbReference type="Pfam" id="PF03781">
    <property type="entry name" value="FGE-sulfatase"/>
    <property type="match status" value="1"/>
</dbReference>
<evidence type="ECO:0000313" key="2">
    <source>
        <dbReference type="EMBL" id="MBA2226803.1"/>
    </source>
</evidence>
<dbReference type="InterPro" id="IPR042095">
    <property type="entry name" value="SUMF_sf"/>
</dbReference>
<dbReference type="EMBL" id="JACEFB010000008">
    <property type="protein sequence ID" value="MBA2226803.1"/>
    <property type="molecule type" value="Genomic_DNA"/>
</dbReference>
<dbReference type="InterPro" id="IPR051043">
    <property type="entry name" value="Sulfatase_Mod_Factor_Kinase"/>
</dbReference>
<comment type="caution">
    <text evidence="2">The sequence shown here is derived from an EMBL/GenBank/DDBJ whole genome shotgun (WGS) entry which is preliminary data.</text>
</comment>
<sequence length="364" mass="41869">MRSIVGIGAAALGLLAVLLSASRAREAPPPYDHSIYKVKLERKNFVERVQSYRVIGGQKQQLQAEFEMVFVPGGEVTIGSPPDEPGRQDNEGPQYRAKVGNFWMQKCEVTWEQWDAFWYDEDFLKADDERAARLPVGEVTRPTNTFVDETYGHGREGHPVICMTHHAAMVYCEWLRRKTGKPYRLPTEAEWEYAARAGKGDLPWFFGRDASQLGEYAWYADNSPDPDYPDKPKGCTHKVGTRKPNPFGLHDLYGNVWEWTLDQYDPQAYARRAKLPLNLCPVIPPTDKKWSHVVRGGSWADKAERCRSAARRVSEESWQKHDPQEPRSIWWLTKMDVIGFRVVLPEQEQPELLDLKPRVVKRSE</sequence>
<feature type="domain" description="Sulfatase-modifying factor enzyme-like" evidence="1">
    <location>
        <begin position="67"/>
        <end position="319"/>
    </location>
</feature>
<gene>
    <name evidence="2" type="ORF">H0921_11590</name>
</gene>
<dbReference type="SUPFAM" id="SSF56436">
    <property type="entry name" value="C-type lectin-like"/>
    <property type="match status" value="1"/>
</dbReference>